<dbReference type="InterPro" id="IPR002155">
    <property type="entry name" value="Thiolase"/>
</dbReference>
<dbReference type="Pfam" id="PF02803">
    <property type="entry name" value="Thiolase_C"/>
    <property type="match status" value="1"/>
</dbReference>
<evidence type="ECO:0000259" key="6">
    <source>
        <dbReference type="Pfam" id="PF00108"/>
    </source>
</evidence>
<proteinExistence type="inferred from homology"/>
<evidence type="ECO:0000256" key="5">
    <source>
        <dbReference type="RuleBase" id="RU003557"/>
    </source>
</evidence>
<evidence type="ECO:0000313" key="9">
    <source>
        <dbReference type="Proteomes" id="UP000601435"/>
    </source>
</evidence>
<sequence length="387" mass="40629">MENVYIVEAVRSPIGKRGKGLAGLMPADLLGQVQSAALKRSGIAPEKVGQIIGGCVSQVGEQSFNIARIAWLSQGLPEEIAATTVDSQCGSSQQATSLGAAMVSSGMEDIVMACGVEMMSRVPLGSNMKDGVPMGESYMSHYQPTSQFQGAAMIAEEYQITRGDTDAFGLRSQERALRARQENRFEREITPIEAPVLNDKFEPTGEMQTITADEGIRETSLEALAGLNPVPGQEIHTAGSSSQVSDGAAVVILANQKAVDALGLKPRAKIIASTLVGVDPVTMLKGPIPASRKVLEQAGLSVNDIDTFEVNEAFASVVLAWEKDLQPDPEKVNPNGGAIALGHPTGSTGARLITSALHELERTGGRYGLIAMCCGGGLGTGTIIERI</sequence>
<dbReference type="OrthoDB" id="5404651at2759"/>
<dbReference type="NCBIfam" id="NF005889">
    <property type="entry name" value="PRK07850.1"/>
    <property type="match status" value="1"/>
</dbReference>
<comment type="caution">
    <text evidence="8">The sequence shown here is derived from an EMBL/GenBank/DDBJ whole genome shotgun (WGS) entry which is preliminary data.</text>
</comment>
<evidence type="ECO:0000256" key="4">
    <source>
        <dbReference type="PIRSR" id="PIRSR000429-1"/>
    </source>
</evidence>
<dbReference type="PANTHER" id="PTHR43365">
    <property type="entry name" value="BLR7806 PROTEIN"/>
    <property type="match status" value="1"/>
</dbReference>
<dbReference type="PIRSF" id="PIRSF000429">
    <property type="entry name" value="Ac-CoA_Ac_transf"/>
    <property type="match status" value="1"/>
</dbReference>
<dbReference type="SUPFAM" id="SSF53901">
    <property type="entry name" value="Thiolase-like"/>
    <property type="match status" value="1"/>
</dbReference>
<dbReference type="GO" id="GO:0016747">
    <property type="term" value="F:acyltransferase activity, transferring groups other than amino-acyl groups"/>
    <property type="evidence" value="ECO:0007669"/>
    <property type="project" value="InterPro"/>
</dbReference>
<gene>
    <name evidence="8" type="primary">fadA5</name>
    <name evidence="8" type="ORF">SNEC2469_LOCUS9755</name>
</gene>
<dbReference type="PROSITE" id="PS00737">
    <property type="entry name" value="THIOLASE_2"/>
    <property type="match status" value="1"/>
</dbReference>
<feature type="active site" description="Proton acceptor" evidence="4">
    <location>
        <position position="373"/>
    </location>
</feature>
<dbReference type="InterPro" id="IPR020610">
    <property type="entry name" value="Thiolase_AS"/>
</dbReference>
<keyword evidence="9" id="KW-1185">Reference proteome</keyword>
<comment type="similarity">
    <text evidence="1 5">Belongs to the thiolase-like superfamily. Thiolase family.</text>
</comment>
<dbReference type="Pfam" id="PF00108">
    <property type="entry name" value="Thiolase_N"/>
    <property type="match status" value="1"/>
</dbReference>
<dbReference type="PROSITE" id="PS00099">
    <property type="entry name" value="THIOLASE_3"/>
    <property type="match status" value="1"/>
</dbReference>
<dbReference type="InterPro" id="IPR020616">
    <property type="entry name" value="Thiolase_N"/>
</dbReference>
<feature type="active site" description="Proton acceptor" evidence="4">
    <location>
        <position position="343"/>
    </location>
</feature>
<protein>
    <submittedName>
        <fullName evidence="8">FadA5 protein</fullName>
    </submittedName>
</protein>
<reference evidence="8" key="1">
    <citation type="submission" date="2021-02" db="EMBL/GenBank/DDBJ databases">
        <authorList>
            <person name="Dougan E. K."/>
            <person name="Rhodes N."/>
            <person name="Thang M."/>
            <person name="Chan C."/>
        </authorList>
    </citation>
    <scope>NUCLEOTIDE SEQUENCE</scope>
</reference>
<evidence type="ECO:0000256" key="1">
    <source>
        <dbReference type="ARBA" id="ARBA00010982"/>
    </source>
</evidence>
<feature type="domain" description="Thiolase N-terminal" evidence="6">
    <location>
        <begin position="4"/>
        <end position="256"/>
    </location>
</feature>
<evidence type="ECO:0000259" key="7">
    <source>
        <dbReference type="Pfam" id="PF02803"/>
    </source>
</evidence>
<evidence type="ECO:0000256" key="2">
    <source>
        <dbReference type="ARBA" id="ARBA00022679"/>
    </source>
</evidence>
<dbReference type="PANTHER" id="PTHR43365:SF1">
    <property type="entry name" value="ACETYL-COA C-ACYLTRANSFERASE"/>
    <property type="match status" value="1"/>
</dbReference>
<dbReference type="Gene3D" id="3.40.47.10">
    <property type="match status" value="2"/>
</dbReference>
<feature type="domain" description="Thiolase C-terminal" evidence="7">
    <location>
        <begin position="264"/>
        <end position="386"/>
    </location>
</feature>
<feature type="active site" description="Acyl-thioester intermediate" evidence="4">
    <location>
        <position position="89"/>
    </location>
</feature>
<dbReference type="InterPro" id="IPR020613">
    <property type="entry name" value="Thiolase_CS"/>
</dbReference>
<organism evidence="8 9">
    <name type="scientific">Symbiodinium necroappetens</name>
    <dbReference type="NCBI Taxonomy" id="1628268"/>
    <lineage>
        <taxon>Eukaryota</taxon>
        <taxon>Sar</taxon>
        <taxon>Alveolata</taxon>
        <taxon>Dinophyceae</taxon>
        <taxon>Suessiales</taxon>
        <taxon>Symbiodiniaceae</taxon>
        <taxon>Symbiodinium</taxon>
    </lineage>
</organism>
<keyword evidence="3 5" id="KW-0012">Acyltransferase</keyword>
<evidence type="ECO:0000256" key="3">
    <source>
        <dbReference type="ARBA" id="ARBA00023315"/>
    </source>
</evidence>
<dbReference type="NCBIfam" id="TIGR01930">
    <property type="entry name" value="AcCoA-C-Actrans"/>
    <property type="match status" value="1"/>
</dbReference>
<name>A0A812PXX3_9DINO</name>
<dbReference type="AlphaFoldDB" id="A0A812PXX3"/>
<dbReference type="InterPro" id="IPR020617">
    <property type="entry name" value="Thiolase_C"/>
</dbReference>
<keyword evidence="2 5" id="KW-0808">Transferase</keyword>
<dbReference type="CDD" id="cd00751">
    <property type="entry name" value="thiolase"/>
    <property type="match status" value="1"/>
</dbReference>
<dbReference type="Proteomes" id="UP000601435">
    <property type="component" value="Unassembled WGS sequence"/>
</dbReference>
<dbReference type="InterPro" id="IPR016039">
    <property type="entry name" value="Thiolase-like"/>
</dbReference>
<evidence type="ECO:0000313" key="8">
    <source>
        <dbReference type="EMBL" id="CAE7366448.1"/>
    </source>
</evidence>
<accession>A0A812PXX3</accession>
<dbReference type="EMBL" id="CAJNJA010015696">
    <property type="protein sequence ID" value="CAE7366448.1"/>
    <property type="molecule type" value="Genomic_DNA"/>
</dbReference>